<feature type="domain" description="HTH gntR-type" evidence="4">
    <location>
        <begin position="6"/>
        <end position="74"/>
    </location>
</feature>
<evidence type="ECO:0000313" key="6">
    <source>
        <dbReference type="Proteomes" id="UP000260943"/>
    </source>
</evidence>
<dbReference type="SMART" id="SM00866">
    <property type="entry name" value="UTRA"/>
    <property type="match status" value="1"/>
</dbReference>
<name>A0A3E4QQT6_9ACTN</name>
<dbReference type="GO" id="GO:0003677">
    <property type="term" value="F:DNA binding"/>
    <property type="evidence" value="ECO:0007669"/>
    <property type="project" value="UniProtKB-KW"/>
</dbReference>
<dbReference type="Proteomes" id="UP000260943">
    <property type="component" value="Unassembled WGS sequence"/>
</dbReference>
<dbReference type="Gene3D" id="1.10.10.10">
    <property type="entry name" value="Winged helix-like DNA-binding domain superfamily/Winged helix DNA-binding domain"/>
    <property type="match status" value="1"/>
</dbReference>
<dbReference type="InterPro" id="IPR011663">
    <property type="entry name" value="UTRA"/>
</dbReference>
<evidence type="ECO:0000256" key="1">
    <source>
        <dbReference type="ARBA" id="ARBA00023015"/>
    </source>
</evidence>
<evidence type="ECO:0000313" key="5">
    <source>
        <dbReference type="EMBL" id="RGL09556.1"/>
    </source>
</evidence>
<dbReference type="FunFam" id="1.10.10.10:FF:000079">
    <property type="entry name" value="GntR family transcriptional regulator"/>
    <property type="match status" value="1"/>
</dbReference>
<comment type="caution">
    <text evidence="5">The sequence shown here is derived from an EMBL/GenBank/DDBJ whole genome shotgun (WGS) entry which is preliminary data.</text>
</comment>
<dbReference type="InterPro" id="IPR036390">
    <property type="entry name" value="WH_DNA-bd_sf"/>
</dbReference>
<evidence type="ECO:0000256" key="2">
    <source>
        <dbReference type="ARBA" id="ARBA00023125"/>
    </source>
</evidence>
<dbReference type="RefSeq" id="WP_117679957.1">
    <property type="nucleotide sequence ID" value="NZ_QSRJ01000009.1"/>
</dbReference>
<dbReference type="EMBL" id="QSRJ01000009">
    <property type="protein sequence ID" value="RGL09556.1"/>
    <property type="molecule type" value="Genomic_DNA"/>
</dbReference>
<sequence>MSQLEMPLYQQIYDEIKHAIDNGIYVPGDKIPTEAELSTKYAVSRITVRRAIEDLSAAGFLVKRRGLGTFVCEPRMRRKLLQGGLPQSFSEICRKSGRVPGAKLINREIVVARQDEREFFGLDEDDLVLHVQRLRTADEQPIFEENMCLPYVENKELARCDLQGNSLYELLDEFYGRKPVQNQKVLVEAMGASSERAGRLQVPVSEPLLFITTYALDQDDKPVYIGRQYFIGSRYMLDL</sequence>
<dbReference type="GO" id="GO:0045892">
    <property type="term" value="P:negative regulation of DNA-templated transcription"/>
    <property type="evidence" value="ECO:0007669"/>
    <property type="project" value="TreeGrafter"/>
</dbReference>
<dbReference type="InterPro" id="IPR050679">
    <property type="entry name" value="Bact_HTH_transcr_reg"/>
</dbReference>
<dbReference type="Gene3D" id="3.40.1410.10">
    <property type="entry name" value="Chorismate lyase-like"/>
    <property type="match status" value="1"/>
</dbReference>
<dbReference type="CDD" id="cd07377">
    <property type="entry name" value="WHTH_GntR"/>
    <property type="match status" value="1"/>
</dbReference>
<dbReference type="SUPFAM" id="SSF64288">
    <property type="entry name" value="Chorismate lyase-like"/>
    <property type="match status" value="1"/>
</dbReference>
<dbReference type="GO" id="GO:0003700">
    <property type="term" value="F:DNA-binding transcription factor activity"/>
    <property type="evidence" value="ECO:0007669"/>
    <property type="project" value="InterPro"/>
</dbReference>
<organism evidence="5 6">
    <name type="scientific">Collinsella tanakaei</name>
    <dbReference type="NCBI Taxonomy" id="626935"/>
    <lineage>
        <taxon>Bacteria</taxon>
        <taxon>Bacillati</taxon>
        <taxon>Actinomycetota</taxon>
        <taxon>Coriobacteriia</taxon>
        <taxon>Coriobacteriales</taxon>
        <taxon>Coriobacteriaceae</taxon>
        <taxon>Collinsella</taxon>
    </lineage>
</organism>
<gene>
    <name evidence="5" type="ORF">DXC81_08150</name>
</gene>
<evidence type="ECO:0000259" key="4">
    <source>
        <dbReference type="PROSITE" id="PS50949"/>
    </source>
</evidence>
<dbReference type="AlphaFoldDB" id="A0A3E4QQT6"/>
<evidence type="ECO:0000256" key="3">
    <source>
        <dbReference type="ARBA" id="ARBA00023163"/>
    </source>
</evidence>
<reference evidence="5 6" key="1">
    <citation type="submission" date="2018-08" db="EMBL/GenBank/DDBJ databases">
        <title>A genome reference for cultivated species of the human gut microbiota.</title>
        <authorList>
            <person name="Zou Y."/>
            <person name="Xue W."/>
            <person name="Luo G."/>
        </authorList>
    </citation>
    <scope>NUCLEOTIDE SEQUENCE [LARGE SCALE GENOMIC DNA]</scope>
    <source>
        <strain evidence="5 6">TF08-14</strain>
    </source>
</reference>
<dbReference type="PRINTS" id="PR00035">
    <property type="entry name" value="HTHGNTR"/>
</dbReference>
<keyword evidence="1" id="KW-0805">Transcription regulation</keyword>
<dbReference type="PANTHER" id="PTHR44846:SF1">
    <property type="entry name" value="MANNOSYL-D-GLYCERATE TRANSPORT_METABOLISM SYSTEM REPRESSOR MNGR-RELATED"/>
    <property type="match status" value="1"/>
</dbReference>
<protein>
    <submittedName>
        <fullName evidence="5">GntR family transcriptional regulator</fullName>
    </submittedName>
</protein>
<proteinExistence type="predicted"/>
<accession>A0A3E4QQT6</accession>
<dbReference type="PROSITE" id="PS50949">
    <property type="entry name" value="HTH_GNTR"/>
    <property type="match status" value="1"/>
</dbReference>
<keyword evidence="2" id="KW-0238">DNA-binding</keyword>
<keyword evidence="3" id="KW-0804">Transcription</keyword>
<dbReference type="InterPro" id="IPR036388">
    <property type="entry name" value="WH-like_DNA-bd_sf"/>
</dbReference>
<dbReference type="InterPro" id="IPR000524">
    <property type="entry name" value="Tscrpt_reg_HTH_GntR"/>
</dbReference>
<dbReference type="SUPFAM" id="SSF46785">
    <property type="entry name" value="Winged helix' DNA-binding domain"/>
    <property type="match status" value="1"/>
</dbReference>
<dbReference type="Pfam" id="PF07702">
    <property type="entry name" value="UTRA"/>
    <property type="match status" value="1"/>
</dbReference>
<dbReference type="Pfam" id="PF00392">
    <property type="entry name" value="GntR"/>
    <property type="match status" value="1"/>
</dbReference>
<dbReference type="PANTHER" id="PTHR44846">
    <property type="entry name" value="MANNOSYL-D-GLYCERATE TRANSPORT/METABOLISM SYSTEM REPRESSOR MNGR-RELATED"/>
    <property type="match status" value="1"/>
</dbReference>
<dbReference type="SMART" id="SM00345">
    <property type="entry name" value="HTH_GNTR"/>
    <property type="match status" value="1"/>
</dbReference>
<dbReference type="InterPro" id="IPR028978">
    <property type="entry name" value="Chorismate_lyase_/UTRA_dom_sf"/>
</dbReference>